<evidence type="ECO:0000313" key="1">
    <source>
        <dbReference type="EMBL" id="MSS56007.1"/>
    </source>
</evidence>
<evidence type="ECO:0008006" key="3">
    <source>
        <dbReference type="Google" id="ProtNLM"/>
    </source>
</evidence>
<dbReference type="InterPro" id="IPR036390">
    <property type="entry name" value="WH_DNA-bd_sf"/>
</dbReference>
<dbReference type="EMBL" id="VUMR01000011">
    <property type="protein sequence ID" value="MSS56007.1"/>
    <property type="molecule type" value="Genomic_DNA"/>
</dbReference>
<organism evidence="1 2">
    <name type="scientific">Holdemanella porci</name>
    <dbReference type="NCBI Taxonomy" id="2652276"/>
    <lineage>
        <taxon>Bacteria</taxon>
        <taxon>Bacillati</taxon>
        <taxon>Bacillota</taxon>
        <taxon>Erysipelotrichia</taxon>
        <taxon>Erysipelotrichales</taxon>
        <taxon>Erysipelotrichaceae</taxon>
        <taxon>Holdemanella</taxon>
    </lineage>
</organism>
<dbReference type="SUPFAM" id="SSF46785">
    <property type="entry name" value="Winged helix' DNA-binding domain"/>
    <property type="match status" value="1"/>
</dbReference>
<dbReference type="AlphaFoldDB" id="A0A6N7VE82"/>
<dbReference type="Gene3D" id="1.10.10.10">
    <property type="entry name" value="Winged helix-like DNA-binding domain superfamily/Winged helix DNA-binding domain"/>
    <property type="match status" value="1"/>
</dbReference>
<evidence type="ECO:0000313" key="2">
    <source>
        <dbReference type="Proteomes" id="UP000434241"/>
    </source>
</evidence>
<dbReference type="Pfam" id="PF09639">
    <property type="entry name" value="YjcQ"/>
    <property type="match status" value="1"/>
</dbReference>
<reference evidence="1 2" key="1">
    <citation type="submission" date="2019-08" db="EMBL/GenBank/DDBJ databases">
        <title>In-depth cultivation of the pig gut microbiome towards novel bacterial diversity and tailored functional studies.</title>
        <authorList>
            <person name="Wylensek D."/>
            <person name="Hitch T.C.A."/>
            <person name="Clavel T."/>
        </authorList>
    </citation>
    <scope>NUCLEOTIDE SEQUENCE [LARGE SCALE GENOMIC DNA]</scope>
    <source>
        <strain evidence="1 2">LKV-472-APC-3</strain>
    </source>
</reference>
<name>A0A6N7VE82_9FIRM</name>
<dbReference type="InterPro" id="IPR018597">
    <property type="entry name" value="Phage_Tuc2009_YjcQ"/>
</dbReference>
<gene>
    <name evidence="1" type="ORF">FYJ55_03610</name>
</gene>
<keyword evidence="2" id="KW-1185">Reference proteome</keyword>
<accession>A0A6N7VE82</accession>
<dbReference type="InterPro" id="IPR036388">
    <property type="entry name" value="WH-like_DNA-bd_sf"/>
</dbReference>
<comment type="caution">
    <text evidence="1">The sequence shown here is derived from an EMBL/GenBank/DDBJ whole genome shotgun (WGS) entry which is preliminary data.</text>
</comment>
<dbReference type="Proteomes" id="UP000434241">
    <property type="component" value="Unassembled WGS sequence"/>
</dbReference>
<protein>
    <recommendedName>
        <fullName evidence="3">YjcQ protein</fullName>
    </recommendedName>
</protein>
<proteinExistence type="predicted"/>
<sequence length="140" mass="16247">MSRQSVGFSFLLIAKGDTIMASNDMQVLMYKILKYLYECMKLGKEARLEDFSYNSKLFDIPKNYWLEIICTLVTHGYIKGFKVYENKYKDVKLYIENDPPFKITYEGVIFLEENSGMKKASEFVKDSFNVVLSSLLGVIL</sequence>